<dbReference type="OrthoDB" id="191139at2759"/>
<dbReference type="PANTHER" id="PTHR43647:SF4">
    <property type="entry name" value="KETOREDUCTASE (KR) DOMAIN-CONTAINING PROTEIN"/>
    <property type="match status" value="1"/>
</dbReference>
<dbReference type="GO" id="GO:0005811">
    <property type="term" value="C:lipid droplet"/>
    <property type="evidence" value="ECO:0007669"/>
    <property type="project" value="TreeGrafter"/>
</dbReference>
<accession>A0A8H4KKU3</accession>
<dbReference type="InterPro" id="IPR051593">
    <property type="entry name" value="Ergosterol_Biosynth_ERG27"/>
</dbReference>
<sequence length="326" mass="36441">MTGTIIITGANGSLGLAFISHLLLTHPNYTILATVRDPSPKDPNTAHLSTLLSSHAQSSIEALDLSTFSNVRNFAENTAKRVALGEIPPIKAIICNAFTMSVTETIYTPDGFERTFQVNHISHFLLVLKLLGSMDKDGRIVMLASDTHYTDRTHPLFKQRPGIPEDVELLVRPRADKPGKEYDGGFHRYGNSKLANVMFMHDLNAKLEKNPELSGITAIAMDPGGMVDSRAHRIQTPTMRFAFGLITVLLPVLRHFTYTMRSADQSGRELVRLSVGDDFKGTKGYFMGLRREREDVASKDIHKQEVLWEACWKWTKMSKEETVLAE</sequence>
<dbReference type="Proteomes" id="UP000605986">
    <property type="component" value="Unassembled WGS sequence"/>
</dbReference>
<name>A0A8H4KKU3_9HYPO</name>
<dbReference type="AlphaFoldDB" id="A0A8H4KKU3"/>
<dbReference type="GO" id="GO:0005741">
    <property type="term" value="C:mitochondrial outer membrane"/>
    <property type="evidence" value="ECO:0007669"/>
    <property type="project" value="TreeGrafter"/>
</dbReference>
<dbReference type="EMBL" id="JAADJG010000215">
    <property type="protein sequence ID" value="KAF4451504.1"/>
    <property type="molecule type" value="Genomic_DNA"/>
</dbReference>
<dbReference type="GO" id="GO:0005789">
    <property type="term" value="C:endoplasmic reticulum membrane"/>
    <property type="evidence" value="ECO:0007669"/>
    <property type="project" value="TreeGrafter"/>
</dbReference>
<evidence type="ECO:0000313" key="3">
    <source>
        <dbReference type="EMBL" id="KAF4451504.1"/>
    </source>
</evidence>
<organism evidence="3 4">
    <name type="scientific">Fusarium austroafricanum</name>
    <dbReference type="NCBI Taxonomy" id="2364996"/>
    <lineage>
        <taxon>Eukaryota</taxon>
        <taxon>Fungi</taxon>
        <taxon>Dikarya</taxon>
        <taxon>Ascomycota</taxon>
        <taxon>Pezizomycotina</taxon>
        <taxon>Sordariomycetes</taxon>
        <taxon>Hypocreomycetidae</taxon>
        <taxon>Hypocreales</taxon>
        <taxon>Nectriaceae</taxon>
        <taxon>Fusarium</taxon>
        <taxon>Fusarium concolor species complex</taxon>
    </lineage>
</organism>
<protein>
    <recommendedName>
        <fullName evidence="2">3beta-hydroxysteroid 3-dehydrogenase</fullName>
        <ecNumber evidence="2">1.1.1.270</ecNumber>
    </recommendedName>
</protein>
<dbReference type="InterPro" id="IPR036291">
    <property type="entry name" value="NAD(P)-bd_dom_sf"/>
</dbReference>
<dbReference type="InterPro" id="IPR002347">
    <property type="entry name" value="SDR_fam"/>
</dbReference>
<dbReference type="EC" id="1.1.1.270" evidence="2"/>
<keyword evidence="4" id="KW-1185">Reference proteome</keyword>
<evidence type="ECO:0000256" key="2">
    <source>
        <dbReference type="ARBA" id="ARBA00023621"/>
    </source>
</evidence>
<reference evidence="3" key="1">
    <citation type="submission" date="2020-01" db="EMBL/GenBank/DDBJ databases">
        <title>Identification and distribution of gene clusters putatively required for synthesis of sphingolipid metabolism inhibitors in phylogenetically diverse species of the filamentous fungus Fusarium.</title>
        <authorList>
            <person name="Kim H.-S."/>
            <person name="Busman M."/>
            <person name="Brown D.W."/>
            <person name="Divon H."/>
            <person name="Uhlig S."/>
            <person name="Proctor R.H."/>
        </authorList>
    </citation>
    <scope>NUCLEOTIDE SEQUENCE</scope>
    <source>
        <strain evidence="3">NRRL 53441</strain>
    </source>
</reference>
<dbReference type="Gene3D" id="3.40.50.720">
    <property type="entry name" value="NAD(P)-binding Rossmann-like Domain"/>
    <property type="match status" value="1"/>
</dbReference>
<comment type="pathway">
    <text evidence="1">Steroid biosynthesis; zymosterol biosynthesis; zymosterol from lanosterol: step 5/6.</text>
</comment>
<dbReference type="SUPFAM" id="SSF51735">
    <property type="entry name" value="NAD(P)-binding Rossmann-fold domains"/>
    <property type="match status" value="1"/>
</dbReference>
<proteinExistence type="predicted"/>
<evidence type="ECO:0000313" key="4">
    <source>
        <dbReference type="Proteomes" id="UP000605986"/>
    </source>
</evidence>
<dbReference type="Pfam" id="PF00106">
    <property type="entry name" value="adh_short"/>
    <property type="match status" value="1"/>
</dbReference>
<comment type="caution">
    <text evidence="3">The sequence shown here is derived from an EMBL/GenBank/DDBJ whole genome shotgun (WGS) entry which is preliminary data.</text>
</comment>
<gene>
    <name evidence="3" type="ORF">F53441_5513</name>
</gene>
<evidence type="ECO:0000256" key="1">
    <source>
        <dbReference type="ARBA" id="ARBA00023589"/>
    </source>
</evidence>
<dbReference type="GO" id="GO:0000253">
    <property type="term" value="F:3-beta-hydroxysteroid 3-dehydrogenase (NADP+) activity"/>
    <property type="evidence" value="ECO:0007669"/>
    <property type="project" value="UniProtKB-EC"/>
</dbReference>
<dbReference type="PANTHER" id="PTHR43647">
    <property type="entry name" value="DEHYDROGENASE"/>
    <property type="match status" value="1"/>
</dbReference>